<dbReference type="Pfam" id="PF04055">
    <property type="entry name" value="Radical_SAM"/>
    <property type="match status" value="1"/>
</dbReference>
<feature type="binding site" evidence="8">
    <location>
        <position position="26"/>
    </location>
    <ligand>
        <name>substrate</name>
    </ligand>
</feature>
<comment type="cofactor">
    <cofactor evidence="8">
        <name>[4Fe-4S] cluster</name>
        <dbReference type="ChEBI" id="CHEBI:49883"/>
    </cofactor>
    <text evidence="8">Binds 1 [4Fe-4S] cluster. The cluster is coordinated with 3 cysteines and an exchangeable S-adenosyl-L-methionine.</text>
</comment>
<accession>M1YYS5</accession>
<evidence type="ECO:0000256" key="6">
    <source>
        <dbReference type="ARBA" id="ARBA00023014"/>
    </source>
</evidence>
<dbReference type="GO" id="GO:0016840">
    <property type="term" value="F:carbon-nitrogen lyase activity"/>
    <property type="evidence" value="ECO:0007669"/>
    <property type="project" value="UniProtKB-UniRule"/>
</dbReference>
<gene>
    <name evidence="8" type="primary">queE</name>
    <name evidence="10" type="ORF">NITGR_330029</name>
</gene>
<dbReference type="Gene3D" id="3.20.20.70">
    <property type="entry name" value="Aldolase class I"/>
    <property type="match status" value="1"/>
</dbReference>
<dbReference type="InParanoid" id="M1YYS5"/>
<dbReference type="GO" id="GO:0051539">
    <property type="term" value="F:4 iron, 4 sulfur cluster binding"/>
    <property type="evidence" value="ECO:0007669"/>
    <property type="project" value="UniProtKB-UniRule"/>
</dbReference>
<keyword evidence="4 8" id="KW-0460">Magnesium</keyword>
<dbReference type="FunCoup" id="M1YYS5">
    <property type="interactions" value="110"/>
</dbReference>
<dbReference type="InterPro" id="IPR007197">
    <property type="entry name" value="rSAM"/>
</dbReference>
<feature type="binding site" evidence="8">
    <location>
        <position position="69"/>
    </location>
    <ligand>
        <name>substrate</name>
    </ligand>
</feature>
<keyword evidence="3 8" id="KW-0479">Metal-binding</keyword>
<dbReference type="PANTHER" id="PTHR42836:SF1">
    <property type="entry name" value="7-CARBOXY-7-DEAZAGUANINE SYNTHASE"/>
    <property type="match status" value="1"/>
</dbReference>
<comment type="caution">
    <text evidence="10">The sequence shown here is derived from an EMBL/GenBank/DDBJ whole genome shotgun (WGS) entry which is preliminary data.</text>
</comment>
<comment type="function">
    <text evidence="8">Catalyzes the complex heterocyclic radical-mediated conversion of 6-carboxy-5,6,7,8-tetrahydropterin (CPH4) to 7-carboxy-7-deazaguanine (CDG), a step common to the biosynthetic pathways of all 7-deazapurine-containing compounds.</text>
</comment>
<dbReference type="PROSITE" id="PS51918">
    <property type="entry name" value="RADICAL_SAM"/>
    <property type="match status" value="1"/>
</dbReference>
<dbReference type="PANTHER" id="PTHR42836">
    <property type="entry name" value="7-CARBOXY-7-DEAZAGUANINE SYNTHASE"/>
    <property type="match status" value="1"/>
</dbReference>
<dbReference type="RefSeq" id="WP_005008375.1">
    <property type="nucleotide sequence ID" value="NZ_HG422173.1"/>
</dbReference>
<evidence type="ECO:0000256" key="1">
    <source>
        <dbReference type="ARBA" id="ARBA00022485"/>
    </source>
</evidence>
<comment type="caution">
    <text evidence="8">Lacks conserved residue(s) required for the propagation of feature annotation.</text>
</comment>
<dbReference type="PIRSF" id="PIRSF000370">
    <property type="entry name" value="QueE"/>
    <property type="match status" value="1"/>
</dbReference>
<feature type="binding site" evidence="8">
    <location>
        <position position="39"/>
    </location>
    <ligand>
        <name>Mg(2+)</name>
        <dbReference type="ChEBI" id="CHEBI:18420"/>
    </ligand>
</feature>
<evidence type="ECO:0000313" key="10">
    <source>
        <dbReference type="EMBL" id="CCQ90631.1"/>
    </source>
</evidence>
<feature type="binding site" evidence="8">
    <location>
        <begin position="36"/>
        <end position="38"/>
    </location>
    <ligand>
        <name>S-adenosyl-L-methionine</name>
        <dbReference type="ChEBI" id="CHEBI:59789"/>
    </ligand>
</feature>
<comment type="subunit">
    <text evidence="8">Homodimer.</text>
</comment>
<dbReference type="GO" id="GO:1904047">
    <property type="term" value="F:S-adenosyl-L-methionine binding"/>
    <property type="evidence" value="ECO:0007669"/>
    <property type="project" value="UniProtKB-UniRule"/>
</dbReference>
<dbReference type="STRING" id="1266370.NITGR_330029"/>
<keyword evidence="8" id="KW-0671">Queuosine biosynthesis</keyword>
<dbReference type="HOGENOM" id="CLU_066739_2_0_0"/>
<keyword evidence="1 8" id="KW-0004">4Fe-4S</keyword>
<keyword evidence="11" id="KW-1185">Reference proteome</keyword>
<keyword evidence="7 8" id="KW-0456">Lyase</keyword>
<dbReference type="SFLD" id="SFLDS00029">
    <property type="entry name" value="Radical_SAM"/>
    <property type="match status" value="1"/>
</dbReference>
<comment type="cofactor">
    <cofactor evidence="8">
        <name>S-adenosyl-L-methionine</name>
        <dbReference type="ChEBI" id="CHEBI:59789"/>
    </cofactor>
    <text evidence="8">Binds 1 S-adenosyl-L-methionine per subunit.</text>
</comment>
<dbReference type="EC" id="4.3.99.3" evidence="8"/>
<name>M1YYS5_NITG3</name>
<feature type="binding site" evidence="8">
    <location>
        <position position="30"/>
    </location>
    <ligand>
        <name>[4Fe-4S] cluster</name>
        <dbReference type="ChEBI" id="CHEBI:49883"/>
        <note>4Fe-4S-S-AdoMet</note>
    </ligand>
</feature>
<feature type="domain" description="Radical SAM core" evidence="9">
    <location>
        <begin position="17"/>
        <end position="207"/>
    </location>
</feature>
<dbReference type="GO" id="GO:0000287">
    <property type="term" value="F:magnesium ion binding"/>
    <property type="evidence" value="ECO:0007669"/>
    <property type="project" value="UniProtKB-UniRule"/>
</dbReference>
<evidence type="ECO:0000256" key="4">
    <source>
        <dbReference type="ARBA" id="ARBA00022842"/>
    </source>
</evidence>
<evidence type="ECO:0000313" key="11">
    <source>
        <dbReference type="Proteomes" id="UP000011704"/>
    </source>
</evidence>
<organism evidence="10 11">
    <name type="scientific">Nitrospina gracilis (strain 3/211)</name>
    <dbReference type="NCBI Taxonomy" id="1266370"/>
    <lineage>
        <taxon>Bacteria</taxon>
        <taxon>Pseudomonadati</taxon>
        <taxon>Nitrospinota/Tectimicrobiota group</taxon>
        <taxon>Nitrospinota</taxon>
        <taxon>Nitrospinia</taxon>
        <taxon>Nitrospinales</taxon>
        <taxon>Nitrospinaceae</taxon>
        <taxon>Nitrospina</taxon>
    </lineage>
</organism>
<feature type="binding site" evidence="8">
    <location>
        <begin position="11"/>
        <end position="13"/>
    </location>
    <ligand>
        <name>substrate</name>
    </ligand>
</feature>
<evidence type="ECO:0000256" key="2">
    <source>
        <dbReference type="ARBA" id="ARBA00022691"/>
    </source>
</evidence>
<dbReference type="SUPFAM" id="SSF102114">
    <property type="entry name" value="Radical SAM enzymes"/>
    <property type="match status" value="1"/>
</dbReference>
<keyword evidence="6 8" id="KW-0411">Iron-sulfur</keyword>
<comment type="catalytic activity">
    <reaction evidence="8">
        <text>6-carboxy-5,6,7,8-tetrahydropterin + H(+) = 7-carboxy-7-carbaguanine + NH4(+)</text>
        <dbReference type="Rhea" id="RHEA:27974"/>
        <dbReference type="ChEBI" id="CHEBI:15378"/>
        <dbReference type="ChEBI" id="CHEBI:28938"/>
        <dbReference type="ChEBI" id="CHEBI:61032"/>
        <dbReference type="ChEBI" id="CHEBI:61036"/>
        <dbReference type="EC" id="4.3.99.3"/>
    </reaction>
</comment>
<feature type="binding site" evidence="8">
    <location>
        <position position="71"/>
    </location>
    <ligand>
        <name>S-adenosyl-L-methionine</name>
        <dbReference type="ChEBI" id="CHEBI:59789"/>
    </ligand>
</feature>
<dbReference type="UniPathway" id="UPA00391"/>
<dbReference type="CDD" id="cd01335">
    <property type="entry name" value="Radical_SAM"/>
    <property type="match status" value="1"/>
</dbReference>
<evidence type="ECO:0000256" key="3">
    <source>
        <dbReference type="ARBA" id="ARBA00022723"/>
    </source>
</evidence>
<dbReference type="Proteomes" id="UP000011704">
    <property type="component" value="Unassembled WGS sequence"/>
</dbReference>
<dbReference type="InterPro" id="IPR024924">
    <property type="entry name" value="7-CO-7-deazaguanine_synth-like"/>
</dbReference>
<keyword evidence="2 8" id="KW-0949">S-adenosyl-L-methionine</keyword>
<proteinExistence type="inferred from homology"/>
<protein>
    <recommendedName>
        <fullName evidence="8">7-carboxy-7-deazaguanine synthase</fullName>
        <shortName evidence="8">CDG synthase</shortName>
        <ecNumber evidence="8">4.3.99.3</ecNumber>
    </recommendedName>
    <alternativeName>
        <fullName evidence="8">Queuosine biosynthesis protein QueE</fullName>
    </alternativeName>
</protein>
<dbReference type="OrthoDB" id="9792276at2"/>
<evidence type="ECO:0000256" key="7">
    <source>
        <dbReference type="ARBA" id="ARBA00023239"/>
    </source>
</evidence>
<feature type="binding site" evidence="8">
    <location>
        <position position="34"/>
    </location>
    <ligand>
        <name>[4Fe-4S] cluster</name>
        <dbReference type="ChEBI" id="CHEBI:49883"/>
        <note>4Fe-4S-S-AdoMet</note>
    </ligand>
</feature>
<dbReference type="GO" id="GO:0008616">
    <property type="term" value="P:tRNA queuosine(34) biosynthetic process"/>
    <property type="evidence" value="ECO:0007669"/>
    <property type="project" value="UniProtKB-UniRule"/>
</dbReference>
<dbReference type="HAMAP" id="MF_00917">
    <property type="entry name" value="QueE"/>
    <property type="match status" value="1"/>
</dbReference>
<comment type="cofactor">
    <cofactor evidence="8">
        <name>Mg(2+)</name>
        <dbReference type="ChEBI" id="CHEBI:18420"/>
    </cofactor>
</comment>
<dbReference type="EMBL" id="CAQJ01000037">
    <property type="protein sequence ID" value="CCQ90631.1"/>
    <property type="molecule type" value="Genomic_DNA"/>
</dbReference>
<evidence type="ECO:0000256" key="5">
    <source>
        <dbReference type="ARBA" id="ARBA00023004"/>
    </source>
</evidence>
<comment type="similarity">
    <text evidence="8">Belongs to the radical SAM superfamily. 7-carboxy-7-deazaguanine synthase family.</text>
</comment>
<dbReference type="AlphaFoldDB" id="M1YYS5"/>
<dbReference type="InterPro" id="IPR058240">
    <property type="entry name" value="rSAM_sf"/>
</dbReference>
<comment type="pathway">
    <text evidence="8">Purine metabolism; 7-cyano-7-deazaguanine biosynthesis.</text>
</comment>
<dbReference type="InterPro" id="IPR013785">
    <property type="entry name" value="Aldolase_TIM"/>
</dbReference>
<evidence type="ECO:0000259" key="9">
    <source>
        <dbReference type="PROSITE" id="PS51918"/>
    </source>
</evidence>
<feature type="binding site" evidence="8">
    <location>
        <position position="37"/>
    </location>
    <ligand>
        <name>[4Fe-4S] cluster</name>
        <dbReference type="ChEBI" id="CHEBI:49883"/>
        <note>4Fe-4S-S-AdoMet</note>
    </ligand>
</feature>
<keyword evidence="5 8" id="KW-0408">Iron</keyword>
<evidence type="ECO:0000256" key="8">
    <source>
        <dbReference type="HAMAP-Rule" id="MF_00917"/>
    </source>
</evidence>
<reference evidence="10 11" key="1">
    <citation type="journal article" date="2013" name="Front. Microbiol.">
        <title>The genome of Nitrospina gracilis illuminates the metabolism and evolution of the major marine nitrite oxidizer.</title>
        <authorList>
            <person name="Luecker S."/>
            <person name="Nowka B."/>
            <person name="Rattei T."/>
            <person name="Spieck E."/>
            <person name="and Daims H."/>
        </authorList>
    </citation>
    <scope>NUCLEOTIDE SEQUENCE [LARGE SCALE GENOMIC DNA]</scope>
    <source>
        <strain evidence="10 11">3/211</strain>
    </source>
</reference>
<sequence length="212" mass="24190">MLKVTEIFKSVQGESTRAGLPCLFVRLTGCNLRCRWCDTEYSFYGGKSMSLDEIIHALTPHKISLVEITGGEPLLQDEVYELMQALLDRDYTVMLETGGSLSLEHVPAAVIKIVDLKCPGSGEVMQNRYDNLDRLQPHDEVKFVIADRTDYEWSRDTLKKYNIDQKGQVLFSPVYDKLPLKDLTEWVLEDGLPVRVQTQLHKWIWGKDAIGV</sequence>